<keyword evidence="1" id="KW-0812">Transmembrane</keyword>
<evidence type="ECO:0000256" key="1">
    <source>
        <dbReference type="SAM" id="Phobius"/>
    </source>
</evidence>
<dbReference type="EMBL" id="QFPP01000407">
    <property type="protein sequence ID" value="PZQ66573.1"/>
    <property type="molecule type" value="Genomic_DNA"/>
</dbReference>
<organism evidence="2 3">
    <name type="scientific">Variovorax paradoxus</name>
    <dbReference type="NCBI Taxonomy" id="34073"/>
    <lineage>
        <taxon>Bacteria</taxon>
        <taxon>Pseudomonadati</taxon>
        <taxon>Pseudomonadota</taxon>
        <taxon>Betaproteobacteria</taxon>
        <taxon>Burkholderiales</taxon>
        <taxon>Comamonadaceae</taxon>
        <taxon>Variovorax</taxon>
    </lineage>
</organism>
<feature type="transmembrane region" description="Helical" evidence="1">
    <location>
        <begin position="99"/>
        <end position="117"/>
    </location>
</feature>
<feature type="transmembrane region" description="Helical" evidence="1">
    <location>
        <begin position="36"/>
        <end position="56"/>
    </location>
</feature>
<comment type="caution">
    <text evidence="2">The sequence shown here is derived from an EMBL/GenBank/DDBJ whole genome shotgun (WGS) entry which is preliminary data.</text>
</comment>
<keyword evidence="1" id="KW-1133">Transmembrane helix</keyword>
<proteinExistence type="predicted"/>
<dbReference type="AlphaFoldDB" id="A0A2W5RHI7"/>
<evidence type="ECO:0000313" key="3">
    <source>
        <dbReference type="Proteomes" id="UP000249135"/>
    </source>
</evidence>
<evidence type="ECO:0000313" key="2">
    <source>
        <dbReference type="EMBL" id="PZQ66573.1"/>
    </source>
</evidence>
<protein>
    <recommendedName>
        <fullName evidence="4">Diguanylate cyclase</fullName>
    </recommendedName>
</protein>
<evidence type="ECO:0008006" key="4">
    <source>
        <dbReference type="Google" id="ProtNLM"/>
    </source>
</evidence>
<accession>A0A2W5RHI7</accession>
<sequence length="143" mass="16157">MISLYAILPLWLVAGFADWLCHRHAHIENDHGCQGIVIHLLMFAEVGLPLLAGIFLKVNALVLGLMVVCFFLHEATALWDMSYAVTAGDVSPIEQHVHSFLEMIPLMAILLLASMHWRQFLALWGLGRRWPVFRCSSRHSRSA</sequence>
<dbReference type="Proteomes" id="UP000249135">
    <property type="component" value="Unassembled WGS sequence"/>
</dbReference>
<feature type="transmembrane region" description="Helical" evidence="1">
    <location>
        <begin position="61"/>
        <end position="79"/>
    </location>
</feature>
<keyword evidence="1" id="KW-0472">Membrane</keyword>
<gene>
    <name evidence="2" type="ORF">DI563_23160</name>
</gene>
<reference evidence="2 3" key="1">
    <citation type="submission" date="2017-08" db="EMBL/GenBank/DDBJ databases">
        <title>Infants hospitalized years apart are colonized by the same room-sourced microbial strains.</title>
        <authorList>
            <person name="Brooks B."/>
            <person name="Olm M.R."/>
            <person name="Firek B.A."/>
            <person name="Baker R."/>
            <person name="Thomas B.C."/>
            <person name="Morowitz M.J."/>
            <person name="Banfield J.F."/>
        </authorList>
    </citation>
    <scope>NUCLEOTIDE SEQUENCE [LARGE SCALE GENOMIC DNA]</scope>
    <source>
        <strain evidence="2">S2_005_003_R2_41</strain>
    </source>
</reference>
<name>A0A2W5RHI7_VARPD</name>